<evidence type="ECO:0000313" key="6">
    <source>
        <dbReference type="Proteomes" id="UP000829354"/>
    </source>
</evidence>
<feature type="region of interest" description="Disordered" evidence="1">
    <location>
        <begin position="244"/>
        <end position="275"/>
    </location>
</feature>
<feature type="chain" id="PRO_5044707109" evidence="2">
    <location>
        <begin position="24"/>
        <end position="311"/>
    </location>
</feature>
<name>A0AAE9EJY7_CAEBR</name>
<dbReference type="Proteomes" id="UP000829354">
    <property type="component" value="Chromosome III"/>
</dbReference>
<protein>
    <submittedName>
        <fullName evidence="4">Uncharacterized protein</fullName>
    </submittedName>
</protein>
<evidence type="ECO:0000313" key="4">
    <source>
        <dbReference type="EMBL" id="UMM23507.1"/>
    </source>
</evidence>
<dbReference type="AlphaFoldDB" id="A0AAE9EJY7"/>
<evidence type="ECO:0000313" key="3">
    <source>
        <dbReference type="EMBL" id="ULU00840.1"/>
    </source>
</evidence>
<keyword evidence="6" id="KW-1185">Reference proteome</keyword>
<reference evidence="3 5" key="2">
    <citation type="submission" date="2022-05" db="EMBL/GenBank/DDBJ databases">
        <title>Chromosome-level reference genomes for two strains of Caenorhabditis briggsae: an improved platform for comparative genomics.</title>
        <authorList>
            <person name="Stevens L."/>
            <person name="Andersen E.C."/>
        </authorList>
    </citation>
    <scope>NUCLEOTIDE SEQUENCE [LARGE SCALE GENOMIC DNA]</scope>
    <source>
        <strain evidence="3">QX1410_ONT</strain>
        <tissue evidence="3">Whole-organism</tissue>
    </source>
</reference>
<evidence type="ECO:0000256" key="2">
    <source>
        <dbReference type="SAM" id="SignalP"/>
    </source>
</evidence>
<keyword evidence="2" id="KW-0732">Signal</keyword>
<dbReference type="EMBL" id="CP090893">
    <property type="protein sequence ID" value="ULU00840.1"/>
    <property type="molecule type" value="Genomic_DNA"/>
</dbReference>
<dbReference type="Proteomes" id="UP000827892">
    <property type="component" value="Chromosome III"/>
</dbReference>
<gene>
    <name evidence="3" type="ORF">L3Y34_001332</name>
    <name evidence="4" type="ORF">L5515_004190</name>
</gene>
<feature type="signal peptide" evidence="2">
    <location>
        <begin position="1"/>
        <end position="23"/>
    </location>
</feature>
<evidence type="ECO:0000256" key="1">
    <source>
        <dbReference type="SAM" id="MobiDB-lite"/>
    </source>
</evidence>
<accession>A0AAE9EJY7</accession>
<sequence>MKFYHSLFLLLLFICMLIHHSHAQVSVNSPFEFPEELEEEEEEKSLEKDILVIPNRFPKRLNWFCNPRNEMMRDRLCMGEIDAFALACADDSPPIQLVPFCLGYKHQCANANYPSEDWCEKEYNHYKRFCTHCEKNPCISFTHDIDCYCEPYDNIWRRYGYETARWCQKYELTCDEKTRRDKGNELIQLMQDRIKVHYRCLHLYNLPQVICDPFSTRFDWYRCMKFLFDCELISDWDDDDYDDAGVITDEKPGKSSPSLPPISKPKSSLPEPSISDQAETLLKGGLSSQQLKENAAIREKEKQLEAVLKKP</sequence>
<feature type="compositionally biased region" description="Low complexity" evidence="1">
    <location>
        <begin position="264"/>
        <end position="275"/>
    </location>
</feature>
<reference evidence="4 6" key="1">
    <citation type="submission" date="2022-04" db="EMBL/GenBank/DDBJ databases">
        <title>Chromosome-level reference genomes for two strains of Caenorhabditis briggsae: an improved platform for comparative genomics.</title>
        <authorList>
            <person name="Stevens L."/>
            <person name="Andersen E."/>
        </authorList>
    </citation>
    <scope>NUCLEOTIDE SEQUENCE [LARGE SCALE GENOMIC DNA]</scope>
    <source>
        <strain evidence="4">VX34</strain>
        <tissue evidence="4">Whole-organism</tissue>
    </source>
</reference>
<evidence type="ECO:0000313" key="5">
    <source>
        <dbReference type="Proteomes" id="UP000827892"/>
    </source>
</evidence>
<organism evidence="4 6">
    <name type="scientific">Caenorhabditis briggsae</name>
    <dbReference type="NCBI Taxonomy" id="6238"/>
    <lineage>
        <taxon>Eukaryota</taxon>
        <taxon>Metazoa</taxon>
        <taxon>Ecdysozoa</taxon>
        <taxon>Nematoda</taxon>
        <taxon>Chromadorea</taxon>
        <taxon>Rhabditida</taxon>
        <taxon>Rhabditina</taxon>
        <taxon>Rhabditomorpha</taxon>
        <taxon>Rhabditoidea</taxon>
        <taxon>Rhabditidae</taxon>
        <taxon>Peloderinae</taxon>
        <taxon>Caenorhabditis</taxon>
    </lineage>
</organism>
<proteinExistence type="predicted"/>
<dbReference type="EMBL" id="CP092622">
    <property type="protein sequence ID" value="UMM23507.1"/>
    <property type="molecule type" value="Genomic_DNA"/>
</dbReference>